<dbReference type="EMBL" id="BAAFSG010000001">
    <property type="protein sequence ID" value="GAB1253067.1"/>
    <property type="molecule type" value="Genomic_DNA"/>
</dbReference>
<dbReference type="Proteomes" id="UP001628192">
    <property type="component" value="Unassembled WGS sequence"/>
</dbReference>
<organism evidence="1 2">
    <name type="scientific">Desulfovibrio falkowii</name>
    <dbReference type="NCBI Taxonomy" id="3136602"/>
    <lineage>
        <taxon>Bacteria</taxon>
        <taxon>Pseudomonadati</taxon>
        <taxon>Thermodesulfobacteriota</taxon>
        <taxon>Desulfovibrionia</taxon>
        <taxon>Desulfovibrionales</taxon>
        <taxon>Desulfovibrionaceae</taxon>
        <taxon>Desulfovibrio</taxon>
    </lineage>
</organism>
<evidence type="ECO:0000313" key="1">
    <source>
        <dbReference type="EMBL" id="GAB1253067.1"/>
    </source>
</evidence>
<name>A0ABQ0E604_9BACT</name>
<evidence type="ECO:0000313" key="2">
    <source>
        <dbReference type="Proteomes" id="UP001628192"/>
    </source>
</evidence>
<sequence length="113" mass="11516">MGPTVPDLQGLFLRGCASQTYAQVNGTAVGLTSTMHTSGPLGQEQGDAARNIYGQWAAGTGGSLFYVAVPSNSGAAELAGGTANTGMDLDWQVMFGVPAQGSIRTIRLNPAGR</sequence>
<protein>
    <submittedName>
        <fullName evidence="1">Uncharacterized protein</fullName>
    </submittedName>
</protein>
<gene>
    <name evidence="1" type="ORF">Defa_05540</name>
</gene>
<accession>A0ABQ0E604</accession>
<keyword evidence="2" id="KW-1185">Reference proteome</keyword>
<reference evidence="1 2" key="1">
    <citation type="journal article" date="2025" name="Int. J. Syst. Evol. Microbiol.">
        <title>Desulfovibrio falkowii sp. nov., Porphyromonas miyakawae sp. nov., Mediterraneibacter flintii sp. nov. and Owariibacterium komagatae gen. nov., sp. nov., isolated from human faeces.</title>
        <authorList>
            <person name="Hamaguchi T."/>
            <person name="Ohara M."/>
            <person name="Hisatomi A."/>
            <person name="Sekiguchi K."/>
            <person name="Takeda J.I."/>
            <person name="Ueyama J."/>
            <person name="Ito M."/>
            <person name="Nishiwaki H."/>
            <person name="Ogi T."/>
            <person name="Hirayama M."/>
            <person name="Ohkuma M."/>
            <person name="Sakamoto M."/>
            <person name="Ohno K."/>
        </authorList>
    </citation>
    <scope>NUCLEOTIDE SEQUENCE [LARGE SCALE GENOMIC DNA]</scope>
    <source>
        <strain evidence="1 2">13CB8C</strain>
    </source>
</reference>
<proteinExistence type="predicted"/>
<comment type="caution">
    <text evidence="1">The sequence shown here is derived from an EMBL/GenBank/DDBJ whole genome shotgun (WGS) entry which is preliminary data.</text>
</comment>